<feature type="region of interest" description="Disordered" evidence="4">
    <location>
        <begin position="77"/>
        <end position="125"/>
    </location>
</feature>
<keyword evidence="2" id="KW-0677">Repeat</keyword>
<dbReference type="GO" id="GO:0006006">
    <property type="term" value="P:glucose metabolic process"/>
    <property type="evidence" value="ECO:0007669"/>
    <property type="project" value="TreeGrafter"/>
</dbReference>
<name>A0A0N5CT16_THECL</name>
<dbReference type="WBParaSite" id="TCLT_0000337401-mRNA-1">
    <property type="protein sequence ID" value="TCLT_0000337401-mRNA-1"/>
    <property type="gene ID" value="TCLT_0000337401"/>
</dbReference>
<protein>
    <recommendedName>
        <fullName evidence="3">Phosphotransferase</fullName>
        <ecNumber evidence="3">2.7.1.-</ecNumber>
    </recommendedName>
</protein>
<dbReference type="Pfam" id="PF01391">
    <property type="entry name" value="Collagen"/>
    <property type="match status" value="1"/>
</dbReference>
<evidence type="ECO:0000313" key="7">
    <source>
        <dbReference type="EMBL" id="VDM99793.1"/>
    </source>
</evidence>
<keyword evidence="3" id="KW-0324">Glycolysis</keyword>
<dbReference type="Pfam" id="PF03727">
    <property type="entry name" value="Hexokinase_2"/>
    <property type="match status" value="1"/>
</dbReference>
<dbReference type="PROSITE" id="PS51748">
    <property type="entry name" value="HEXOKINASE_2"/>
    <property type="match status" value="1"/>
</dbReference>
<dbReference type="Gene3D" id="3.40.367.20">
    <property type="match status" value="1"/>
</dbReference>
<accession>A0A0N5CT16</accession>
<dbReference type="GO" id="GO:0005536">
    <property type="term" value="F:D-glucose binding"/>
    <property type="evidence" value="ECO:0007669"/>
    <property type="project" value="InterPro"/>
</dbReference>
<dbReference type="InterPro" id="IPR043129">
    <property type="entry name" value="ATPase_NBD"/>
</dbReference>
<reference evidence="7 8" key="2">
    <citation type="submission" date="2018-11" db="EMBL/GenBank/DDBJ databases">
        <authorList>
            <consortium name="Pathogen Informatics"/>
        </authorList>
    </citation>
    <scope>NUCLEOTIDE SEQUENCE [LARGE SCALE GENOMIC DNA]</scope>
</reference>
<comment type="pathway">
    <text evidence="1">Carbohydrate degradation; glycolysis; D-glyceraldehyde 3-phosphate and glycerone phosphate from D-glucose: step 1/4.</text>
</comment>
<dbReference type="Proteomes" id="UP000276776">
    <property type="component" value="Unassembled WGS sequence"/>
</dbReference>
<evidence type="ECO:0000259" key="6">
    <source>
        <dbReference type="Pfam" id="PF03727"/>
    </source>
</evidence>
<comment type="similarity">
    <text evidence="3">Belongs to the hexokinase family.</text>
</comment>
<feature type="domain" description="Hexokinase C-terminal" evidence="6">
    <location>
        <begin position="1"/>
        <end position="78"/>
    </location>
</feature>
<dbReference type="OrthoDB" id="419537at2759"/>
<organism evidence="9">
    <name type="scientific">Thelazia callipaeda</name>
    <name type="common">Oriental eyeworm</name>
    <name type="synonym">Parasitic nematode</name>
    <dbReference type="NCBI Taxonomy" id="103827"/>
    <lineage>
        <taxon>Eukaryota</taxon>
        <taxon>Metazoa</taxon>
        <taxon>Ecdysozoa</taxon>
        <taxon>Nematoda</taxon>
        <taxon>Chromadorea</taxon>
        <taxon>Rhabditida</taxon>
        <taxon>Spirurina</taxon>
        <taxon>Spiruromorpha</taxon>
        <taxon>Thelazioidea</taxon>
        <taxon>Thelaziidae</taxon>
        <taxon>Thelazia</taxon>
    </lineage>
</organism>
<keyword evidence="5" id="KW-1133">Transmembrane helix</keyword>
<dbReference type="EMBL" id="UYYF01001359">
    <property type="protein sequence ID" value="VDM99793.1"/>
    <property type="molecule type" value="Genomic_DNA"/>
</dbReference>
<dbReference type="PANTHER" id="PTHR19443">
    <property type="entry name" value="HEXOKINASE"/>
    <property type="match status" value="1"/>
</dbReference>
<evidence type="ECO:0000313" key="8">
    <source>
        <dbReference type="Proteomes" id="UP000276776"/>
    </source>
</evidence>
<dbReference type="GO" id="GO:0008865">
    <property type="term" value="F:fructokinase activity"/>
    <property type="evidence" value="ECO:0007669"/>
    <property type="project" value="TreeGrafter"/>
</dbReference>
<keyword evidence="3" id="KW-0418">Kinase</keyword>
<dbReference type="STRING" id="103827.A0A0N5CT16"/>
<reference evidence="9" key="1">
    <citation type="submission" date="2017-02" db="UniProtKB">
        <authorList>
            <consortium name="WormBaseParasite"/>
        </authorList>
    </citation>
    <scope>IDENTIFICATION</scope>
</reference>
<dbReference type="GO" id="GO:0006096">
    <property type="term" value="P:glycolytic process"/>
    <property type="evidence" value="ECO:0007669"/>
    <property type="project" value="UniProtKB-KW"/>
</dbReference>
<keyword evidence="3" id="KW-0547">Nucleotide-binding</keyword>
<evidence type="ECO:0000256" key="2">
    <source>
        <dbReference type="ARBA" id="ARBA00022737"/>
    </source>
</evidence>
<proteinExistence type="inferred from homology"/>
<evidence type="ECO:0000313" key="9">
    <source>
        <dbReference type="WBParaSite" id="TCLT_0000337401-mRNA-1"/>
    </source>
</evidence>
<dbReference type="EC" id="2.7.1.-" evidence="3"/>
<dbReference type="GO" id="GO:0005829">
    <property type="term" value="C:cytosol"/>
    <property type="evidence" value="ECO:0007669"/>
    <property type="project" value="TreeGrafter"/>
</dbReference>
<feature type="transmembrane region" description="Helical" evidence="5">
    <location>
        <begin position="134"/>
        <end position="162"/>
    </location>
</feature>
<dbReference type="GO" id="GO:0005739">
    <property type="term" value="C:mitochondrion"/>
    <property type="evidence" value="ECO:0007669"/>
    <property type="project" value="TreeGrafter"/>
</dbReference>
<dbReference type="InterPro" id="IPR022673">
    <property type="entry name" value="Hexokinase_C"/>
</dbReference>
<dbReference type="GO" id="GO:0001678">
    <property type="term" value="P:intracellular glucose homeostasis"/>
    <property type="evidence" value="ECO:0007669"/>
    <property type="project" value="InterPro"/>
</dbReference>
<keyword evidence="5" id="KW-0812">Transmembrane</keyword>
<evidence type="ECO:0000256" key="1">
    <source>
        <dbReference type="ARBA" id="ARBA00004888"/>
    </source>
</evidence>
<gene>
    <name evidence="7" type="ORF">TCLT_LOCUS3367</name>
</gene>
<dbReference type="InterPro" id="IPR008160">
    <property type="entry name" value="Collagen"/>
</dbReference>
<dbReference type="PANTHER" id="PTHR19443:SF84">
    <property type="entry name" value="PHOSPHOTRANSFERASE"/>
    <property type="match status" value="1"/>
</dbReference>
<dbReference type="InterPro" id="IPR001312">
    <property type="entry name" value="Hexokinase"/>
</dbReference>
<dbReference type="AlphaFoldDB" id="A0A0N5CT16"/>
<sequence length="171" mass="18297">MILNMEWGAFGDNGCIDFLMTEFDREVDKRSINPGKHLFEKMISGMYLGELVRLVLTKLAKEKKLFNGGIELTSKYKRENPIVGPQGKKGPRGPPGPMGPAGPQGDKGPPGEEGPVGPRGPPGEKLPWNLERPIIAGIAVGALFACSLALIFFLLSATGVILGNAVEGEEE</sequence>
<evidence type="ECO:0000256" key="3">
    <source>
        <dbReference type="RuleBase" id="RU362007"/>
    </source>
</evidence>
<keyword evidence="3" id="KW-0808">Transferase</keyword>
<dbReference type="SUPFAM" id="SSF53067">
    <property type="entry name" value="Actin-like ATPase domain"/>
    <property type="match status" value="1"/>
</dbReference>
<evidence type="ECO:0000256" key="5">
    <source>
        <dbReference type="SAM" id="Phobius"/>
    </source>
</evidence>
<keyword evidence="5" id="KW-0472">Membrane</keyword>
<keyword evidence="3" id="KW-0067">ATP-binding</keyword>
<evidence type="ECO:0000256" key="4">
    <source>
        <dbReference type="SAM" id="MobiDB-lite"/>
    </source>
</evidence>
<dbReference type="GO" id="GO:0004340">
    <property type="term" value="F:glucokinase activity"/>
    <property type="evidence" value="ECO:0007669"/>
    <property type="project" value="TreeGrafter"/>
</dbReference>
<dbReference type="GO" id="GO:0005524">
    <property type="term" value="F:ATP binding"/>
    <property type="evidence" value="ECO:0007669"/>
    <property type="project" value="UniProtKB-UniRule"/>
</dbReference>
<keyword evidence="8" id="KW-1185">Reference proteome</keyword>